<keyword evidence="1" id="KW-0472">Membrane</keyword>
<evidence type="ECO:0000313" key="4">
    <source>
        <dbReference type="Proteomes" id="UP000824175"/>
    </source>
</evidence>
<dbReference type="InterPro" id="IPR030389">
    <property type="entry name" value="G_FEOB_dom"/>
</dbReference>
<feature type="transmembrane region" description="Helical" evidence="1">
    <location>
        <begin position="375"/>
        <end position="396"/>
    </location>
</feature>
<dbReference type="InterPro" id="IPR027417">
    <property type="entry name" value="P-loop_NTPase"/>
</dbReference>
<keyword evidence="1" id="KW-1133">Transmembrane helix</keyword>
<dbReference type="Pfam" id="PF02421">
    <property type="entry name" value="FeoB_N"/>
    <property type="match status" value="1"/>
</dbReference>
<feature type="transmembrane region" description="Helical" evidence="1">
    <location>
        <begin position="212"/>
        <end position="232"/>
    </location>
</feature>
<dbReference type="PROSITE" id="PS51711">
    <property type="entry name" value="G_FEOB"/>
    <property type="match status" value="1"/>
</dbReference>
<evidence type="ECO:0000313" key="3">
    <source>
        <dbReference type="EMBL" id="HIU13813.1"/>
    </source>
</evidence>
<dbReference type="AlphaFoldDB" id="A0A9D1KZQ5"/>
<feature type="domain" description="FeoB-type G" evidence="2">
    <location>
        <begin position="1"/>
        <end position="158"/>
    </location>
</feature>
<dbReference type="GO" id="GO:0005886">
    <property type="term" value="C:plasma membrane"/>
    <property type="evidence" value="ECO:0007669"/>
    <property type="project" value="TreeGrafter"/>
</dbReference>
<keyword evidence="1" id="KW-0812">Transmembrane</keyword>
<sequence length="597" mass="66552">MRTITLVGNPNVGKSTLFNRATHLHQHTGNWTGKTVELAEGYHVYQKEKYRWIDLPGTYSLYPTSPEEEVTRQYVASHDDWYVVVLDATCLERQLILALQMIYSGRSVVIVLNFLKQADLVDMTKLKALLGVPVLTLGPYFRDSLSKLYEALLSLPPAVQSDAHFEEMSDDTWVRLGEEASRIYHQVYHQEKKGTKVQHWLDRLLTGKWSSWLIMSFFLGAILWLTMLGANIPSAFLSDLLFSLETPLLEGLRALLPLPLAEAIGLGGYRVLAWVVSVMLLPMAIFFPLFSFLEELGFLPRLALNLDPCFQRCHACGKQALCMCMGLGCNAVGVMGTRILHSKKERLTAMVTNSFVPCNGRFGMLMILLTMLIGYRYLGLGILGCLAFSLGNTLLVTKCCLRRAGKSAFVLELPPFRRPHLGKIIVESLFQRTFKVLARAVIVAFPAGILIYSLANIVVQGHSLLSYGIQLLDPLGHLVGLDGVILMAFILGFPANEIVLPLMAMMYTGQGVMSAGYGLVSLRVLFFDHGWTVLTCLNTLILTLLHFPCSTTLLTIKKESGSWKVVGASILIPLGLGFGWMLIMRIFHSFFSTIMLY</sequence>
<feature type="transmembrane region" description="Helical" evidence="1">
    <location>
        <begin position="475"/>
        <end position="493"/>
    </location>
</feature>
<comment type="caution">
    <text evidence="3">The sequence shown here is derived from an EMBL/GenBank/DDBJ whole genome shotgun (WGS) entry which is preliminary data.</text>
</comment>
<dbReference type="Gene3D" id="3.40.50.300">
    <property type="entry name" value="P-loop containing nucleotide triphosphate hydrolases"/>
    <property type="match status" value="1"/>
</dbReference>
<dbReference type="GO" id="GO:0005525">
    <property type="term" value="F:GTP binding"/>
    <property type="evidence" value="ECO:0007669"/>
    <property type="project" value="InterPro"/>
</dbReference>
<dbReference type="Proteomes" id="UP000824175">
    <property type="component" value="Unassembled WGS sequence"/>
</dbReference>
<feature type="transmembrane region" description="Helical" evidence="1">
    <location>
        <begin position="347"/>
        <end position="369"/>
    </location>
</feature>
<dbReference type="SUPFAM" id="SSF52540">
    <property type="entry name" value="P-loop containing nucleoside triphosphate hydrolases"/>
    <property type="match status" value="1"/>
</dbReference>
<name>A0A9D1KZQ5_9FIRM</name>
<feature type="transmembrane region" description="Helical" evidence="1">
    <location>
        <begin position="532"/>
        <end position="554"/>
    </location>
</feature>
<feature type="transmembrane region" description="Helical" evidence="1">
    <location>
        <begin position="505"/>
        <end position="526"/>
    </location>
</feature>
<reference evidence="3" key="1">
    <citation type="submission" date="2020-10" db="EMBL/GenBank/DDBJ databases">
        <authorList>
            <person name="Gilroy R."/>
        </authorList>
    </citation>
    <scope>NUCLEOTIDE SEQUENCE</scope>
    <source>
        <strain evidence="3">CHK195-11698</strain>
    </source>
</reference>
<feature type="transmembrane region" description="Helical" evidence="1">
    <location>
        <begin position="436"/>
        <end position="455"/>
    </location>
</feature>
<dbReference type="Pfam" id="PF07670">
    <property type="entry name" value="Gate"/>
    <property type="match status" value="2"/>
</dbReference>
<evidence type="ECO:0000259" key="2">
    <source>
        <dbReference type="PROSITE" id="PS51711"/>
    </source>
</evidence>
<dbReference type="EMBL" id="DVMJ01000058">
    <property type="protein sequence ID" value="HIU13813.1"/>
    <property type="molecule type" value="Genomic_DNA"/>
</dbReference>
<feature type="transmembrane region" description="Helical" evidence="1">
    <location>
        <begin position="566"/>
        <end position="587"/>
    </location>
</feature>
<dbReference type="GO" id="GO:0015093">
    <property type="term" value="F:ferrous iron transmembrane transporter activity"/>
    <property type="evidence" value="ECO:0007669"/>
    <property type="project" value="TreeGrafter"/>
</dbReference>
<accession>A0A9D1KZQ5</accession>
<dbReference type="InterPro" id="IPR011642">
    <property type="entry name" value="Gate_dom"/>
</dbReference>
<feature type="transmembrane region" description="Helical" evidence="1">
    <location>
        <begin position="271"/>
        <end position="293"/>
    </location>
</feature>
<reference evidence="3" key="2">
    <citation type="journal article" date="2021" name="PeerJ">
        <title>Extensive microbial diversity within the chicken gut microbiome revealed by metagenomics and culture.</title>
        <authorList>
            <person name="Gilroy R."/>
            <person name="Ravi A."/>
            <person name="Getino M."/>
            <person name="Pursley I."/>
            <person name="Horton D.L."/>
            <person name="Alikhan N.F."/>
            <person name="Baker D."/>
            <person name="Gharbi K."/>
            <person name="Hall N."/>
            <person name="Watson M."/>
            <person name="Adriaenssens E.M."/>
            <person name="Foster-Nyarko E."/>
            <person name="Jarju S."/>
            <person name="Secka A."/>
            <person name="Antonio M."/>
            <person name="Oren A."/>
            <person name="Chaudhuri R.R."/>
            <person name="La Ragione R."/>
            <person name="Hildebrand F."/>
            <person name="Pallen M.J."/>
        </authorList>
    </citation>
    <scope>NUCLEOTIDE SEQUENCE</scope>
    <source>
        <strain evidence="3">CHK195-11698</strain>
    </source>
</reference>
<evidence type="ECO:0000256" key="1">
    <source>
        <dbReference type="SAM" id="Phobius"/>
    </source>
</evidence>
<dbReference type="PANTHER" id="PTHR43185:SF2">
    <property type="entry name" value="FERROUS IRON TRANSPORT PROTEIN B"/>
    <property type="match status" value="1"/>
</dbReference>
<protein>
    <submittedName>
        <fullName evidence="3">Ferrous iron transporter B</fullName>
    </submittedName>
</protein>
<gene>
    <name evidence="3" type="ORF">IAD15_07055</name>
</gene>
<organism evidence="3 4">
    <name type="scientific">Candidatus Fimiplasma intestinipullorum</name>
    <dbReference type="NCBI Taxonomy" id="2840825"/>
    <lineage>
        <taxon>Bacteria</taxon>
        <taxon>Bacillati</taxon>
        <taxon>Bacillota</taxon>
        <taxon>Clostridia</taxon>
        <taxon>Eubacteriales</taxon>
        <taxon>Candidatus Fimiplasma</taxon>
    </lineage>
</organism>
<proteinExistence type="predicted"/>
<dbReference type="InterPro" id="IPR050860">
    <property type="entry name" value="FeoB_GTPase"/>
</dbReference>
<dbReference type="PANTHER" id="PTHR43185">
    <property type="entry name" value="FERROUS IRON TRANSPORT PROTEIN B"/>
    <property type="match status" value="1"/>
</dbReference>